<organism evidence="2 3">
    <name type="scientific">Clostridium thailandense</name>
    <dbReference type="NCBI Taxonomy" id="2794346"/>
    <lineage>
        <taxon>Bacteria</taxon>
        <taxon>Bacillati</taxon>
        <taxon>Bacillota</taxon>
        <taxon>Clostridia</taxon>
        <taxon>Eubacteriales</taxon>
        <taxon>Clostridiaceae</taxon>
        <taxon>Clostridium</taxon>
    </lineage>
</organism>
<reference evidence="2" key="1">
    <citation type="submission" date="2020-12" db="EMBL/GenBank/DDBJ databases">
        <title>Clostridium thailandense sp. nov., a novel acetogenic bacterium isolated from peat land soil in Thailand.</title>
        <authorList>
            <person name="Chaikitkaew S."/>
            <person name="Birkeland N.K."/>
        </authorList>
    </citation>
    <scope>NUCLEOTIDE SEQUENCE</scope>
    <source>
        <strain evidence="2">PL3</strain>
    </source>
</reference>
<dbReference type="RefSeq" id="WP_218323950.1">
    <property type="nucleotide sequence ID" value="NZ_JAEEGC010000221.1"/>
</dbReference>
<evidence type="ECO:0000259" key="1">
    <source>
        <dbReference type="Pfam" id="PF13592"/>
    </source>
</evidence>
<dbReference type="Proteomes" id="UP000694308">
    <property type="component" value="Unassembled WGS sequence"/>
</dbReference>
<protein>
    <submittedName>
        <fullName evidence="2">Winged helix-turn-helix domain-containing protein</fullName>
    </submittedName>
</protein>
<dbReference type="AlphaFoldDB" id="A0A949TQV8"/>
<accession>A0A949TQV8</accession>
<keyword evidence="3" id="KW-1185">Reference proteome</keyword>
<comment type="caution">
    <text evidence="2">The sequence shown here is derived from an EMBL/GenBank/DDBJ whole genome shotgun (WGS) entry which is preliminary data.</text>
</comment>
<feature type="domain" description="Winged helix-turn helix" evidence="1">
    <location>
        <begin position="113"/>
        <end position="167"/>
    </location>
</feature>
<dbReference type="EMBL" id="JAEEGC010000221">
    <property type="protein sequence ID" value="MBV7276870.1"/>
    <property type="molecule type" value="Genomic_DNA"/>
</dbReference>
<name>A0A949TQV8_9CLOT</name>
<sequence length="178" mass="20691">MGRKAFEIDDHGYTLEELKTMRNKEKSNYSRRILTVIILRLQGFNNKYIASDIQKSLVTVVACVNKWNDLGIDSLIDNRGGSTSKFTAEMKNDLIKTLNESTPNSHNLIGFNWTTPLLAEYINKKYDTSYSDETIRRILKSENYTFKRAQPKPSKADELEKENFKKNENNFGNCRKFF</sequence>
<evidence type="ECO:0000313" key="3">
    <source>
        <dbReference type="Proteomes" id="UP000694308"/>
    </source>
</evidence>
<gene>
    <name evidence="2" type="ORF">I6U48_28790</name>
</gene>
<dbReference type="InterPro" id="IPR025959">
    <property type="entry name" value="Winged_HTH_dom"/>
</dbReference>
<dbReference type="Pfam" id="PF13592">
    <property type="entry name" value="HTH_33"/>
    <property type="match status" value="1"/>
</dbReference>
<evidence type="ECO:0000313" key="2">
    <source>
        <dbReference type="EMBL" id="MBV7276870.1"/>
    </source>
</evidence>
<proteinExistence type="predicted"/>